<dbReference type="OrthoDB" id="5576026at2759"/>
<reference evidence="2 4" key="2">
    <citation type="submission" date="2018-11" db="EMBL/GenBank/DDBJ databases">
        <authorList>
            <consortium name="Pathogen Informatics"/>
        </authorList>
    </citation>
    <scope>NUCLEOTIDE SEQUENCE [LARGE SCALE GENOMIC DNA]</scope>
</reference>
<dbReference type="InterPro" id="IPR013087">
    <property type="entry name" value="Znf_C2H2_type"/>
</dbReference>
<organism evidence="3 5">
    <name type="scientific">Dracunculus medinensis</name>
    <name type="common">Guinea worm</name>
    <dbReference type="NCBI Taxonomy" id="318479"/>
    <lineage>
        <taxon>Eukaryota</taxon>
        <taxon>Metazoa</taxon>
        <taxon>Ecdysozoa</taxon>
        <taxon>Nematoda</taxon>
        <taxon>Chromadorea</taxon>
        <taxon>Rhabditida</taxon>
        <taxon>Spirurina</taxon>
        <taxon>Dracunculoidea</taxon>
        <taxon>Dracunculidae</taxon>
        <taxon>Dracunculus</taxon>
    </lineage>
</organism>
<dbReference type="Proteomes" id="UP000274756">
    <property type="component" value="Unassembled WGS sequence"/>
</dbReference>
<dbReference type="STRING" id="318479.A0A0N4UDM8"/>
<feature type="domain" description="C2H2-type" evidence="1">
    <location>
        <begin position="12"/>
        <end position="34"/>
    </location>
</feature>
<keyword evidence="4" id="KW-1185">Reference proteome</keyword>
<dbReference type="WBParaSite" id="DME_0000544401-mRNA-1">
    <property type="protein sequence ID" value="DME_0000544401-mRNA-1"/>
    <property type="gene ID" value="DME_0000544401"/>
</dbReference>
<gene>
    <name evidence="2" type="ORF">DME_LOCUS9243</name>
</gene>
<evidence type="ECO:0000313" key="3">
    <source>
        <dbReference type="Proteomes" id="UP000038040"/>
    </source>
</evidence>
<dbReference type="AlphaFoldDB" id="A0A0N4UDM8"/>
<evidence type="ECO:0000259" key="1">
    <source>
        <dbReference type="PROSITE" id="PS00028"/>
    </source>
</evidence>
<dbReference type="EMBL" id="UYYG01001178">
    <property type="protein sequence ID" value="VDN59270.1"/>
    <property type="molecule type" value="Genomic_DNA"/>
</dbReference>
<proteinExistence type="predicted"/>
<evidence type="ECO:0000313" key="4">
    <source>
        <dbReference type="Proteomes" id="UP000274756"/>
    </source>
</evidence>
<reference evidence="5" key="1">
    <citation type="submission" date="2017-02" db="UniProtKB">
        <authorList>
            <consortium name="WormBaseParasite"/>
        </authorList>
    </citation>
    <scope>IDENTIFICATION</scope>
</reference>
<dbReference type="PROSITE" id="PS00028">
    <property type="entry name" value="ZINC_FINGER_C2H2_1"/>
    <property type="match status" value="1"/>
</dbReference>
<name>A0A0N4UDM8_DRAME</name>
<accession>A0A0N4UDM8</accession>
<evidence type="ECO:0000313" key="5">
    <source>
        <dbReference type="WBParaSite" id="DME_0000544401-mRNA-1"/>
    </source>
</evidence>
<protein>
    <submittedName>
        <fullName evidence="5">C2H2-type domain-containing protein</fullName>
    </submittedName>
</protein>
<dbReference type="Proteomes" id="UP000038040">
    <property type="component" value="Unplaced"/>
</dbReference>
<evidence type="ECO:0000313" key="2">
    <source>
        <dbReference type="EMBL" id="VDN59270.1"/>
    </source>
</evidence>
<sequence>MGYHGFENPFQCNRCGEICKNAITFNLHLLEAKH</sequence>